<proteinExistence type="predicted"/>
<dbReference type="Proteomes" id="UP001431181">
    <property type="component" value="Unassembled WGS sequence"/>
</dbReference>
<dbReference type="RefSeq" id="WP_265217504.1">
    <property type="nucleotide sequence ID" value="NZ_JAPEUL010000004.1"/>
</dbReference>
<feature type="compositionally biased region" description="Polar residues" evidence="1">
    <location>
        <begin position="1"/>
        <end position="12"/>
    </location>
</feature>
<reference evidence="2" key="1">
    <citation type="submission" date="2022-11" db="EMBL/GenBank/DDBJ databases">
        <title>Marinomonas sp. nov., isolated from marine algae.</title>
        <authorList>
            <person name="Choi D.G."/>
            <person name="Kim J.M."/>
            <person name="Lee J.K."/>
            <person name="Baek J.H."/>
            <person name="Jeon C.O."/>
        </authorList>
    </citation>
    <scope>NUCLEOTIDE SEQUENCE</scope>
    <source>
        <strain evidence="2">KJ51-3</strain>
    </source>
</reference>
<evidence type="ECO:0000313" key="2">
    <source>
        <dbReference type="EMBL" id="MCW4628293.1"/>
    </source>
</evidence>
<evidence type="ECO:0000256" key="1">
    <source>
        <dbReference type="SAM" id="MobiDB-lite"/>
    </source>
</evidence>
<accession>A0ABT3KCM8</accession>
<name>A0ABT3KCM8_9GAMM</name>
<comment type="caution">
    <text evidence="2">The sequence shown here is derived from an EMBL/GenBank/DDBJ whole genome shotgun (WGS) entry which is preliminary data.</text>
</comment>
<gene>
    <name evidence="2" type="ORF">ONZ52_04360</name>
</gene>
<sequence length="453" mass="48576">MTKLRNGSQVTTRPARKITAGTAGYFSESNDSGEPSYPGQDWFNDLIDEIVQAVTAAGVTYDPTKITNLKSTVEALRNASNLNAGTVALARLPVTTNATDGTPDKLLKVGDGGLLSTKGVLLASGDANTLIIAGLYCVPATWTGSPYPGANGANQGVLEHINASPSVTTYAIQRFTRMQNANTFFRFKNNGVWSDWREILHAGNTGNAVGYDVTSSATDTTQGKLLKVGDFGIGGDLPFESFNTPLHRVSRYISDAVPDSPTGLGGWLMVNKTADRINSLSQTLSAEIFVDRNGDRMLFRHQNSAQSTVLSAPWREVYHSANLAKAAVSAVVAGTNDTTYITPKSLHDANILFGVGQTRQQAELTDTGATFDDGTPSFRAVGTTYINMTDAAIEWRLVFFNRLTIRVGQLAPQSVSDQGDVTAWSSISVCILPGEEYEVVAAPDGIRSWSYIR</sequence>
<keyword evidence="3" id="KW-1185">Reference proteome</keyword>
<organism evidence="2 3">
    <name type="scientific">Marinomonas rhodophyticola</name>
    <dbReference type="NCBI Taxonomy" id="2992803"/>
    <lineage>
        <taxon>Bacteria</taxon>
        <taxon>Pseudomonadati</taxon>
        <taxon>Pseudomonadota</taxon>
        <taxon>Gammaproteobacteria</taxon>
        <taxon>Oceanospirillales</taxon>
        <taxon>Oceanospirillaceae</taxon>
        <taxon>Marinomonas</taxon>
    </lineage>
</organism>
<evidence type="ECO:0000313" key="3">
    <source>
        <dbReference type="Proteomes" id="UP001431181"/>
    </source>
</evidence>
<protein>
    <submittedName>
        <fullName evidence="2">Pyocin knob domain-containing protein</fullName>
    </submittedName>
</protein>
<dbReference type="EMBL" id="JAPEUL010000004">
    <property type="protein sequence ID" value="MCW4628293.1"/>
    <property type="molecule type" value="Genomic_DNA"/>
</dbReference>
<feature type="region of interest" description="Disordered" evidence="1">
    <location>
        <begin position="1"/>
        <end position="38"/>
    </location>
</feature>
<dbReference type="CDD" id="cd19958">
    <property type="entry name" value="pyocin_knob"/>
    <property type="match status" value="1"/>
</dbReference>